<dbReference type="OrthoDB" id="9811073at2"/>
<evidence type="ECO:0000313" key="1">
    <source>
        <dbReference type="EMBL" id="PSR56775.1"/>
    </source>
</evidence>
<evidence type="ECO:0000313" key="2">
    <source>
        <dbReference type="Proteomes" id="UP000240357"/>
    </source>
</evidence>
<keyword evidence="2" id="KW-1185">Reference proteome</keyword>
<dbReference type="PANTHER" id="PTHR11669:SF8">
    <property type="entry name" value="DNA POLYMERASE III SUBUNIT DELTA"/>
    <property type="match status" value="1"/>
</dbReference>
<reference evidence="1 2" key="1">
    <citation type="submission" date="2018-03" db="EMBL/GenBank/DDBJ databases">
        <title>Adhaeribacter sp. HMF7605 Genome sequencing and assembly.</title>
        <authorList>
            <person name="Kang H."/>
            <person name="Kang J."/>
            <person name="Cha I."/>
            <person name="Kim H."/>
            <person name="Joh K."/>
        </authorList>
    </citation>
    <scope>NUCLEOTIDE SEQUENCE [LARGE SCALE GENOMIC DNA]</scope>
    <source>
        <strain evidence="1 2">HMF7605</strain>
    </source>
</reference>
<dbReference type="InterPro" id="IPR027417">
    <property type="entry name" value="P-loop_NTPase"/>
</dbReference>
<sequence>MFFSEIEGHAETKKLLVNSVQNQHVAHAQLFLGTEGSANLALALAYATYLNCENKQPAEACGTCASCVKINKLIHPDVNFVMPVTTTKAQPKDALSQKFLAEWREFVLTNPYQTLNDWMQFIGAENKQGNISKDESRQLVKFSSLKAFEATFKIILIWLPELMHPAAANALLKLLEEPPANTIFLLVANSADKLLATILSRTQMVKVRSFTEEEIINYLTRKGLTNEMGAQQIALLAEGNLQAAMQLSAEMTNDYFDFFIKWMRHCYANKFGEVVELSEDFQKMGRENQKNFLHYALSSLRKVLLYGIDPGLISFIPPAEGDFIQRFSKIVREVNAPLLTEELNQAHYHIERNANPKMVFIDSSIQIARYLKLQN</sequence>
<comment type="caution">
    <text evidence="1">The sequence shown here is derived from an EMBL/GenBank/DDBJ whole genome shotgun (WGS) entry which is preliminary data.</text>
</comment>
<proteinExistence type="predicted"/>
<dbReference type="GO" id="GO:0006261">
    <property type="term" value="P:DNA-templated DNA replication"/>
    <property type="evidence" value="ECO:0007669"/>
    <property type="project" value="TreeGrafter"/>
</dbReference>
<dbReference type="Proteomes" id="UP000240357">
    <property type="component" value="Unassembled WGS sequence"/>
</dbReference>
<accession>A0A2T2YMP7</accession>
<organism evidence="1 2">
    <name type="scientific">Adhaeribacter arboris</name>
    <dbReference type="NCBI Taxonomy" id="2072846"/>
    <lineage>
        <taxon>Bacteria</taxon>
        <taxon>Pseudomonadati</taxon>
        <taxon>Bacteroidota</taxon>
        <taxon>Cytophagia</taxon>
        <taxon>Cytophagales</taxon>
        <taxon>Hymenobacteraceae</taxon>
        <taxon>Adhaeribacter</taxon>
    </lineage>
</organism>
<protein>
    <submittedName>
        <fullName evidence="1">DNA polymerase III subunit delta</fullName>
    </submittedName>
</protein>
<dbReference type="EMBL" id="PYFT01000001">
    <property type="protein sequence ID" value="PSR56775.1"/>
    <property type="molecule type" value="Genomic_DNA"/>
</dbReference>
<dbReference type="SUPFAM" id="SSF52540">
    <property type="entry name" value="P-loop containing nucleoside triphosphate hydrolases"/>
    <property type="match status" value="1"/>
</dbReference>
<dbReference type="Gene3D" id="3.40.50.300">
    <property type="entry name" value="P-loop containing nucleotide triphosphate hydrolases"/>
    <property type="match status" value="1"/>
</dbReference>
<gene>
    <name evidence="1" type="ORF">AHMF7605_26400</name>
</gene>
<dbReference type="AlphaFoldDB" id="A0A2T2YMP7"/>
<name>A0A2T2YMP7_9BACT</name>
<dbReference type="RefSeq" id="WP_106932951.1">
    <property type="nucleotide sequence ID" value="NZ_PYFT01000001.1"/>
</dbReference>
<dbReference type="Pfam" id="PF13177">
    <property type="entry name" value="DNA_pol3_delta2"/>
    <property type="match status" value="1"/>
</dbReference>
<dbReference type="PANTHER" id="PTHR11669">
    <property type="entry name" value="REPLICATION FACTOR C / DNA POLYMERASE III GAMMA-TAU SUBUNIT"/>
    <property type="match status" value="1"/>
</dbReference>
<dbReference type="InterPro" id="IPR050238">
    <property type="entry name" value="DNA_Rep/Repair_Clamp_Loader"/>
</dbReference>